<dbReference type="SMART" id="SM00849">
    <property type="entry name" value="Lactamase_B"/>
    <property type="match status" value="1"/>
</dbReference>
<keyword evidence="2" id="KW-0378">Hydrolase</keyword>
<dbReference type="Pfam" id="PF00753">
    <property type="entry name" value="Lactamase_B"/>
    <property type="match status" value="1"/>
</dbReference>
<dbReference type="InterPro" id="IPR001279">
    <property type="entry name" value="Metallo-B-lactamas"/>
</dbReference>
<name>A0A1S8N2E8_CLOSA</name>
<dbReference type="SUPFAM" id="SSF56281">
    <property type="entry name" value="Metallo-hydrolase/oxidoreductase"/>
    <property type="match status" value="1"/>
</dbReference>
<protein>
    <submittedName>
        <fullName evidence="2">Metallo-beta-lactamase L1</fullName>
        <ecNumber evidence="2">3.5.2.6</ecNumber>
    </submittedName>
</protein>
<evidence type="ECO:0000313" key="3">
    <source>
        <dbReference type="Proteomes" id="UP000191154"/>
    </source>
</evidence>
<dbReference type="InterPro" id="IPR050855">
    <property type="entry name" value="NDM-1-like"/>
</dbReference>
<reference evidence="2 3" key="1">
    <citation type="submission" date="2016-05" db="EMBL/GenBank/DDBJ databases">
        <title>Microbial solvent formation.</title>
        <authorList>
            <person name="Poehlein A."/>
            <person name="Montoya Solano J.D."/>
            <person name="Flitsch S."/>
            <person name="Krabben P."/>
            <person name="Duerre P."/>
            <person name="Daniel R."/>
        </authorList>
    </citation>
    <scope>NUCLEOTIDE SEQUENCE [LARGE SCALE GENOMIC DNA]</scope>
    <source>
        <strain evidence="2 3">L1-8</strain>
    </source>
</reference>
<comment type="caution">
    <text evidence="2">The sequence shown here is derived from an EMBL/GenBank/DDBJ whole genome shotgun (WGS) entry which is preliminary data.</text>
</comment>
<evidence type="ECO:0000259" key="1">
    <source>
        <dbReference type="SMART" id="SM00849"/>
    </source>
</evidence>
<dbReference type="EMBL" id="LZYZ01000006">
    <property type="protein sequence ID" value="OOM10689.1"/>
    <property type="molecule type" value="Genomic_DNA"/>
</dbReference>
<organism evidence="2 3">
    <name type="scientific">Clostridium saccharobutylicum</name>
    <dbReference type="NCBI Taxonomy" id="169679"/>
    <lineage>
        <taxon>Bacteria</taxon>
        <taxon>Bacillati</taxon>
        <taxon>Bacillota</taxon>
        <taxon>Clostridia</taxon>
        <taxon>Eubacteriales</taxon>
        <taxon>Clostridiaceae</taxon>
        <taxon>Clostridium</taxon>
    </lineage>
</organism>
<dbReference type="Gene3D" id="3.60.15.10">
    <property type="entry name" value="Ribonuclease Z/Hydroxyacylglutathione hydrolase-like"/>
    <property type="match status" value="1"/>
</dbReference>
<dbReference type="PANTHER" id="PTHR42951:SF17">
    <property type="entry name" value="METALLO-BETA-LACTAMASE DOMAIN-CONTAINING PROTEIN"/>
    <property type="match status" value="1"/>
</dbReference>
<dbReference type="RefSeq" id="WP_077866366.1">
    <property type="nucleotide sequence ID" value="NZ_LZYZ01000006.1"/>
</dbReference>
<dbReference type="EC" id="3.5.2.6" evidence="2"/>
<proteinExistence type="predicted"/>
<dbReference type="STRING" id="169679.CSACC_24440"/>
<dbReference type="Proteomes" id="UP000191154">
    <property type="component" value="Unassembled WGS sequence"/>
</dbReference>
<gene>
    <name evidence="2" type="ORF">CLOSAC_33100</name>
</gene>
<dbReference type="PANTHER" id="PTHR42951">
    <property type="entry name" value="METALLO-BETA-LACTAMASE DOMAIN-CONTAINING"/>
    <property type="match status" value="1"/>
</dbReference>
<dbReference type="AlphaFoldDB" id="A0A1S8N2E8"/>
<dbReference type="InterPro" id="IPR036866">
    <property type="entry name" value="RibonucZ/Hydroxyglut_hydro"/>
</dbReference>
<dbReference type="NCBIfam" id="NF012229">
    <property type="entry name" value="bla_class_B_core"/>
    <property type="match status" value="1"/>
</dbReference>
<evidence type="ECO:0000313" key="2">
    <source>
        <dbReference type="EMBL" id="OOM10689.1"/>
    </source>
</evidence>
<feature type="domain" description="Metallo-beta-lactamase" evidence="1">
    <location>
        <begin position="34"/>
        <end position="215"/>
    </location>
</feature>
<dbReference type="CDD" id="cd16280">
    <property type="entry name" value="metallo-hydrolase-like_MBL-fold"/>
    <property type="match status" value="1"/>
</dbReference>
<accession>A0A1S8N2E8</accession>
<sequence>MNKEIINLPRELFDNTPLEPTKVFENLYCIGSRSVVTWVLKTSEGIILIDAMWDNRDAQLIIDGMKKLNLNPQDIKYIIITHGHGDHYGGAQFIKDNYKVKIAMSETDYNFMNTVNSGANGPRSPKCSVDIMIEDQQKIQLGDTTVTIVETPGHTPGCISLIFPVKENGRICNVAQWGGTGAPSDLEEKIKYRESIDYFEKYAESQQVSAEITAHLFSENGYSNLETVRNRKGNEVNPFIIGEAGIKSYFNNLRNEIDNKIAKQKGQE</sequence>
<dbReference type="GO" id="GO:0008800">
    <property type="term" value="F:beta-lactamase activity"/>
    <property type="evidence" value="ECO:0007669"/>
    <property type="project" value="UniProtKB-EC"/>
</dbReference>